<feature type="domain" description="HTH marR-type" evidence="1">
    <location>
        <begin position="5"/>
        <end position="60"/>
    </location>
</feature>
<dbReference type="PANTHER" id="PTHR18964">
    <property type="entry name" value="ROK (REPRESSOR, ORF, KINASE) FAMILY"/>
    <property type="match status" value="1"/>
</dbReference>
<accession>A0A7W6PRB1</accession>
<dbReference type="RefSeq" id="WP_165131329.1">
    <property type="nucleotide sequence ID" value="NZ_CP049249.1"/>
</dbReference>
<sequence length="359" mass="39033">MQKYTSNQRMLLDVLRCHQPITRADITDLTDLTQQSVHRILEGLIADGLVVTERGKPNGRGKPSPMLQLNNAVRYSLGIAIDDDSMRISVVNFSGIPVLEKCVTSVTLTDKRSSAVFVQMLESVLSELGIRRQQLCGIGMASDIKANSEDEGFNLLRCPQVLGDMWNVPVFSETLAAASAIGESLTGVGKRIGNFAFISLDKDVSGALVSNGALFRGSHENAGNYRYLLSGLEELDRVSLRGLHAFVQRNGVDIPNVEGLLDRFDMSLPGVLQWIDDVSNTYLHLFRAIFGIFDPDAIVLGGRVPQSLVAYLLQDIARKLIPTGMPAPRALPSLLQSEVAGDGAAIGSALLPLKNLFFR</sequence>
<keyword evidence="2" id="KW-0418">Kinase</keyword>
<dbReference type="PANTHER" id="PTHR18964:SF169">
    <property type="entry name" value="N-ACETYLMANNOSAMINE KINASE"/>
    <property type="match status" value="1"/>
</dbReference>
<evidence type="ECO:0000259" key="1">
    <source>
        <dbReference type="Pfam" id="PF12802"/>
    </source>
</evidence>
<dbReference type="GO" id="GO:0003700">
    <property type="term" value="F:DNA-binding transcription factor activity"/>
    <property type="evidence" value="ECO:0007669"/>
    <property type="project" value="InterPro"/>
</dbReference>
<dbReference type="EMBL" id="JACIEC010000003">
    <property type="protein sequence ID" value="MBB4144373.1"/>
    <property type="molecule type" value="Genomic_DNA"/>
</dbReference>
<dbReference type="Proteomes" id="UP000519897">
    <property type="component" value="Unassembled WGS sequence"/>
</dbReference>
<dbReference type="InterPro" id="IPR000600">
    <property type="entry name" value="ROK"/>
</dbReference>
<dbReference type="SUPFAM" id="SSF53067">
    <property type="entry name" value="Actin-like ATPase domain"/>
    <property type="match status" value="1"/>
</dbReference>
<dbReference type="InterPro" id="IPR036388">
    <property type="entry name" value="WH-like_DNA-bd_sf"/>
</dbReference>
<dbReference type="AlphaFoldDB" id="A0A7W6PRB1"/>
<dbReference type="SUPFAM" id="SSF46785">
    <property type="entry name" value="Winged helix' DNA-binding domain"/>
    <property type="match status" value="1"/>
</dbReference>
<name>A0A7W6PRB1_9HYPH</name>
<dbReference type="Pfam" id="PF12802">
    <property type="entry name" value="MarR_2"/>
    <property type="match status" value="1"/>
</dbReference>
<dbReference type="Gene3D" id="1.10.10.10">
    <property type="entry name" value="Winged helix-like DNA-binding domain superfamily/Winged helix DNA-binding domain"/>
    <property type="match status" value="1"/>
</dbReference>
<gene>
    <name evidence="2" type="ORF">GGQ72_002930</name>
</gene>
<dbReference type="InterPro" id="IPR000835">
    <property type="entry name" value="HTH_MarR-typ"/>
</dbReference>
<dbReference type="Gene3D" id="3.30.420.40">
    <property type="match status" value="2"/>
</dbReference>
<reference evidence="2 3" key="1">
    <citation type="submission" date="2020-08" db="EMBL/GenBank/DDBJ databases">
        <title>Genomic Encyclopedia of Type Strains, Phase IV (KMG-IV): sequencing the most valuable type-strain genomes for metagenomic binning, comparative biology and taxonomic classification.</title>
        <authorList>
            <person name="Goeker M."/>
        </authorList>
    </citation>
    <scope>NUCLEOTIDE SEQUENCE [LARGE SCALE GENOMIC DNA]</scope>
    <source>
        <strain evidence="2 3">DSM 29514</strain>
    </source>
</reference>
<dbReference type="GO" id="GO:0009384">
    <property type="term" value="F:N-acylmannosamine kinase activity"/>
    <property type="evidence" value="ECO:0007669"/>
    <property type="project" value="TreeGrafter"/>
</dbReference>
<dbReference type="InterPro" id="IPR043129">
    <property type="entry name" value="ATPase_NBD"/>
</dbReference>
<keyword evidence="2" id="KW-0808">Transferase</keyword>
<keyword evidence="3" id="KW-1185">Reference proteome</keyword>
<protein>
    <submittedName>
        <fullName evidence="2">Putative NBD/HSP70 family sugar kinase</fullName>
    </submittedName>
</protein>
<evidence type="ECO:0000313" key="2">
    <source>
        <dbReference type="EMBL" id="MBB4144373.1"/>
    </source>
</evidence>
<evidence type="ECO:0000313" key="3">
    <source>
        <dbReference type="Proteomes" id="UP000519897"/>
    </source>
</evidence>
<dbReference type="GO" id="GO:0019262">
    <property type="term" value="P:N-acetylneuraminate catabolic process"/>
    <property type="evidence" value="ECO:0007669"/>
    <property type="project" value="TreeGrafter"/>
</dbReference>
<comment type="caution">
    <text evidence="2">The sequence shown here is derived from an EMBL/GenBank/DDBJ whole genome shotgun (WGS) entry which is preliminary data.</text>
</comment>
<dbReference type="InterPro" id="IPR036390">
    <property type="entry name" value="WH_DNA-bd_sf"/>
</dbReference>
<organism evidence="2 3">
    <name type="scientific">Rhizobium rhizoryzae</name>
    <dbReference type="NCBI Taxonomy" id="451876"/>
    <lineage>
        <taxon>Bacteria</taxon>
        <taxon>Pseudomonadati</taxon>
        <taxon>Pseudomonadota</taxon>
        <taxon>Alphaproteobacteria</taxon>
        <taxon>Hyphomicrobiales</taxon>
        <taxon>Rhizobiaceae</taxon>
        <taxon>Rhizobium/Agrobacterium group</taxon>
        <taxon>Rhizobium</taxon>
    </lineage>
</organism>
<proteinExistence type="predicted"/>